<keyword evidence="4" id="KW-0443">Lipid metabolism</keyword>
<dbReference type="OrthoDB" id="2363873at2759"/>
<sequence length="372" mass="40488">MLSVYSAFLIFLASSTSGFLVPNPPGRQNVTLTTGTLIDYTRNGRELMLSVFQPATCESTVPAPYMPNKTAEYEGPWLQSYFNFTEDLTPIFLEARLPVCPDDDASGCSPLDEGPILLFSPGYLIPRLYYSVLASAIASEGFTVISIDHPEDANIITYPDGHTVLTNAPLDPSDDDFVRYVGPRVADASFIIDQLGNASAVAHLLPKRGPRPIPTDRIAMLGHSLGGVSAVVAAGQDPRIRGAINWDGTIFNKLPSSGISQPVLYVSEANTTDSTWVDAWPQLKGPKLWIEVANTTHQSFADMLGLLQVYGVDTTPFADLLGTIAPKKLARILAKYTAAWMNGVFTGKRGPLLRKQEPHRFPEVSIKRKSGY</sequence>
<evidence type="ECO:0000256" key="2">
    <source>
        <dbReference type="ARBA" id="ARBA00022801"/>
    </source>
</evidence>
<protein>
    <recommendedName>
        <fullName evidence="1">1-alkyl-2-acetylglycerophosphocholine esterase</fullName>
        <ecNumber evidence="1">3.1.1.47</ecNumber>
    </recommendedName>
</protein>
<dbReference type="EC" id="3.1.1.47" evidence="1"/>
<name>A0A9P4QVV2_9PLEO</name>
<evidence type="ECO:0000256" key="1">
    <source>
        <dbReference type="ARBA" id="ARBA00013201"/>
    </source>
</evidence>
<reference evidence="6" key="1">
    <citation type="journal article" date="2020" name="Stud. Mycol.">
        <title>101 Dothideomycetes genomes: a test case for predicting lifestyles and emergence of pathogens.</title>
        <authorList>
            <person name="Haridas S."/>
            <person name="Albert R."/>
            <person name="Binder M."/>
            <person name="Bloem J."/>
            <person name="Labutti K."/>
            <person name="Salamov A."/>
            <person name="Andreopoulos B."/>
            <person name="Baker S."/>
            <person name="Barry K."/>
            <person name="Bills G."/>
            <person name="Bluhm B."/>
            <person name="Cannon C."/>
            <person name="Castanera R."/>
            <person name="Culley D."/>
            <person name="Daum C."/>
            <person name="Ezra D."/>
            <person name="Gonzalez J."/>
            <person name="Henrissat B."/>
            <person name="Kuo A."/>
            <person name="Liang C."/>
            <person name="Lipzen A."/>
            <person name="Lutzoni F."/>
            <person name="Magnuson J."/>
            <person name="Mondo S."/>
            <person name="Nolan M."/>
            <person name="Ohm R."/>
            <person name="Pangilinan J."/>
            <person name="Park H.-J."/>
            <person name="Ramirez L."/>
            <person name="Alfaro M."/>
            <person name="Sun H."/>
            <person name="Tritt A."/>
            <person name="Yoshinaga Y."/>
            <person name="Zwiers L.-H."/>
            <person name="Turgeon B."/>
            <person name="Goodwin S."/>
            <person name="Spatafora J."/>
            <person name="Crous P."/>
            <person name="Grigoriev I."/>
        </authorList>
    </citation>
    <scope>NUCLEOTIDE SEQUENCE</scope>
    <source>
        <strain evidence="6">CBS 125425</strain>
    </source>
</reference>
<dbReference type="PANTHER" id="PTHR10272">
    <property type="entry name" value="PLATELET-ACTIVATING FACTOR ACETYLHYDROLASE"/>
    <property type="match status" value="1"/>
</dbReference>
<feature type="chain" id="PRO_5040355045" description="1-alkyl-2-acetylglycerophosphocholine esterase" evidence="5">
    <location>
        <begin position="19"/>
        <end position="372"/>
    </location>
</feature>
<keyword evidence="2" id="KW-0378">Hydrolase</keyword>
<proteinExistence type="predicted"/>
<dbReference type="InterPro" id="IPR029058">
    <property type="entry name" value="AB_hydrolase_fold"/>
</dbReference>
<dbReference type="Pfam" id="PF03403">
    <property type="entry name" value="PAF-AH_p_II"/>
    <property type="match status" value="2"/>
</dbReference>
<organism evidence="6 7">
    <name type="scientific">Polyplosphaeria fusca</name>
    <dbReference type="NCBI Taxonomy" id="682080"/>
    <lineage>
        <taxon>Eukaryota</taxon>
        <taxon>Fungi</taxon>
        <taxon>Dikarya</taxon>
        <taxon>Ascomycota</taxon>
        <taxon>Pezizomycotina</taxon>
        <taxon>Dothideomycetes</taxon>
        <taxon>Pleosporomycetidae</taxon>
        <taxon>Pleosporales</taxon>
        <taxon>Tetraplosphaeriaceae</taxon>
        <taxon>Polyplosphaeria</taxon>
    </lineage>
</organism>
<comment type="caution">
    <text evidence="6">The sequence shown here is derived from an EMBL/GenBank/DDBJ whole genome shotgun (WGS) entry which is preliminary data.</text>
</comment>
<keyword evidence="7" id="KW-1185">Reference proteome</keyword>
<feature type="signal peptide" evidence="5">
    <location>
        <begin position="1"/>
        <end position="18"/>
    </location>
</feature>
<dbReference type="SUPFAM" id="SSF53474">
    <property type="entry name" value="alpha/beta-Hydrolases"/>
    <property type="match status" value="1"/>
</dbReference>
<dbReference type="GO" id="GO:0003847">
    <property type="term" value="F:1-alkyl-2-acetylglycerophosphocholine esterase activity"/>
    <property type="evidence" value="ECO:0007669"/>
    <property type="project" value="UniProtKB-EC"/>
</dbReference>
<gene>
    <name evidence="6" type="ORF">EJ04DRAFT_493098</name>
</gene>
<evidence type="ECO:0000256" key="3">
    <source>
        <dbReference type="ARBA" id="ARBA00022963"/>
    </source>
</evidence>
<evidence type="ECO:0000313" key="7">
    <source>
        <dbReference type="Proteomes" id="UP000799444"/>
    </source>
</evidence>
<dbReference type="AlphaFoldDB" id="A0A9P4QVV2"/>
<dbReference type="Proteomes" id="UP000799444">
    <property type="component" value="Unassembled WGS sequence"/>
</dbReference>
<dbReference type="GO" id="GO:0016042">
    <property type="term" value="P:lipid catabolic process"/>
    <property type="evidence" value="ECO:0007669"/>
    <property type="project" value="UniProtKB-KW"/>
</dbReference>
<dbReference type="Gene3D" id="3.40.50.1820">
    <property type="entry name" value="alpha/beta hydrolase"/>
    <property type="match status" value="1"/>
</dbReference>
<dbReference type="PANTHER" id="PTHR10272:SF14">
    <property type="entry name" value="PAF ACETYLHYDROLASE FAMILY PROTEIN"/>
    <property type="match status" value="1"/>
</dbReference>
<dbReference type="EMBL" id="ML996145">
    <property type="protein sequence ID" value="KAF2734642.1"/>
    <property type="molecule type" value="Genomic_DNA"/>
</dbReference>
<evidence type="ECO:0000313" key="6">
    <source>
        <dbReference type="EMBL" id="KAF2734642.1"/>
    </source>
</evidence>
<evidence type="ECO:0000256" key="5">
    <source>
        <dbReference type="SAM" id="SignalP"/>
    </source>
</evidence>
<keyword evidence="3" id="KW-0442">Lipid degradation</keyword>
<accession>A0A9P4QVV2</accession>
<keyword evidence="5" id="KW-0732">Signal</keyword>
<evidence type="ECO:0000256" key="4">
    <source>
        <dbReference type="ARBA" id="ARBA00023098"/>
    </source>
</evidence>